<feature type="transmembrane region" description="Helical" evidence="5">
    <location>
        <begin position="152"/>
        <end position="176"/>
    </location>
</feature>
<dbReference type="EMBL" id="JABDJR010000640">
    <property type="protein sequence ID" value="NNF08265.1"/>
    <property type="molecule type" value="Genomic_DNA"/>
</dbReference>
<dbReference type="AlphaFoldDB" id="A0A7Y2EE08"/>
<evidence type="ECO:0000256" key="2">
    <source>
        <dbReference type="ARBA" id="ARBA00022692"/>
    </source>
</evidence>
<evidence type="ECO:0000256" key="4">
    <source>
        <dbReference type="ARBA" id="ARBA00023136"/>
    </source>
</evidence>
<evidence type="ECO:0000256" key="5">
    <source>
        <dbReference type="SAM" id="Phobius"/>
    </source>
</evidence>
<feature type="transmembrane region" description="Helical" evidence="5">
    <location>
        <begin position="57"/>
        <end position="77"/>
    </location>
</feature>
<name>A0A7Y2EE08_UNCEI</name>
<keyword evidence="4 5" id="KW-0472">Membrane</keyword>
<reference evidence="7 8" key="1">
    <citation type="submission" date="2020-03" db="EMBL/GenBank/DDBJ databases">
        <title>Metabolic flexibility allows generalist bacteria to become dominant in a frequently disturbed ecosystem.</title>
        <authorList>
            <person name="Chen Y.-J."/>
            <person name="Leung P.M."/>
            <person name="Bay S.K."/>
            <person name="Hugenholtz P."/>
            <person name="Kessler A.J."/>
            <person name="Shelley G."/>
            <person name="Waite D.W."/>
            <person name="Cook P.L."/>
            <person name="Greening C."/>
        </authorList>
    </citation>
    <scope>NUCLEOTIDE SEQUENCE [LARGE SCALE GENOMIC DNA]</scope>
    <source>
        <strain evidence="7">SS_bin_28</strain>
    </source>
</reference>
<gene>
    <name evidence="7" type="ORF">HKN21_16000</name>
</gene>
<evidence type="ECO:0000256" key="3">
    <source>
        <dbReference type="ARBA" id="ARBA00022989"/>
    </source>
</evidence>
<dbReference type="InterPro" id="IPR006977">
    <property type="entry name" value="Yip1_dom"/>
</dbReference>
<evidence type="ECO:0000313" key="8">
    <source>
        <dbReference type="Proteomes" id="UP000547674"/>
    </source>
</evidence>
<comment type="caution">
    <text evidence="7">The sequence shown here is derived from an EMBL/GenBank/DDBJ whole genome shotgun (WGS) entry which is preliminary data.</text>
</comment>
<dbReference type="Pfam" id="PF04893">
    <property type="entry name" value="Yip1"/>
    <property type="match status" value="1"/>
</dbReference>
<sequence length="180" mass="19006">MIRASRFDAALFEEAEANPALGNQARNLVLLVAALSGLGAALLNLDRGVPAAITSFLFRSVAVTVGWILWSAVTLWIGTTLTASSETHADAKEVRRVLAYAFSPWALSVLVFIPTIGPIIFLISSFWVLIAGVVAIHTALDFSFSRAVITVFAGWMVLGAFVIVATLLGLGLSLLFSGGS</sequence>
<evidence type="ECO:0000259" key="6">
    <source>
        <dbReference type="Pfam" id="PF04893"/>
    </source>
</evidence>
<dbReference type="GO" id="GO:0016020">
    <property type="term" value="C:membrane"/>
    <property type="evidence" value="ECO:0007669"/>
    <property type="project" value="UniProtKB-SubCell"/>
</dbReference>
<proteinExistence type="predicted"/>
<feature type="transmembrane region" description="Helical" evidence="5">
    <location>
        <begin position="97"/>
        <end position="113"/>
    </location>
</feature>
<feature type="domain" description="Yip1" evidence="6">
    <location>
        <begin position="28"/>
        <end position="165"/>
    </location>
</feature>
<comment type="subcellular location">
    <subcellularLocation>
        <location evidence="1">Membrane</location>
        <topology evidence="1">Multi-pass membrane protein</topology>
    </subcellularLocation>
</comment>
<protein>
    <recommendedName>
        <fullName evidence="6">Yip1 domain-containing protein</fullName>
    </recommendedName>
</protein>
<accession>A0A7Y2EE08</accession>
<keyword evidence="3 5" id="KW-1133">Transmembrane helix</keyword>
<evidence type="ECO:0000256" key="1">
    <source>
        <dbReference type="ARBA" id="ARBA00004141"/>
    </source>
</evidence>
<feature type="transmembrane region" description="Helical" evidence="5">
    <location>
        <begin position="28"/>
        <end position="45"/>
    </location>
</feature>
<dbReference type="Proteomes" id="UP000547674">
    <property type="component" value="Unassembled WGS sequence"/>
</dbReference>
<feature type="transmembrane region" description="Helical" evidence="5">
    <location>
        <begin position="120"/>
        <end position="140"/>
    </location>
</feature>
<keyword evidence="2 5" id="KW-0812">Transmembrane</keyword>
<evidence type="ECO:0000313" key="7">
    <source>
        <dbReference type="EMBL" id="NNF08265.1"/>
    </source>
</evidence>
<organism evidence="7 8">
    <name type="scientific">Eiseniibacteriota bacterium</name>
    <dbReference type="NCBI Taxonomy" id="2212470"/>
    <lineage>
        <taxon>Bacteria</taxon>
        <taxon>Candidatus Eiseniibacteriota</taxon>
    </lineage>
</organism>